<dbReference type="PANTHER" id="PTHR33938">
    <property type="entry name" value="FERULOYL ESTERASE B-RELATED"/>
    <property type="match status" value="1"/>
</dbReference>
<dbReference type="Gene3D" id="3.40.50.1820">
    <property type="entry name" value="alpha/beta hydrolase"/>
    <property type="match status" value="1"/>
</dbReference>
<keyword evidence="5 9" id="KW-0378">Hydrolase</keyword>
<evidence type="ECO:0000256" key="8">
    <source>
        <dbReference type="SAM" id="MobiDB-lite"/>
    </source>
</evidence>
<dbReference type="RefSeq" id="WP_314283205.1">
    <property type="nucleotide sequence ID" value="NZ_JAVVDO010000030.1"/>
</dbReference>
<evidence type="ECO:0000256" key="7">
    <source>
        <dbReference type="ARBA" id="ARBA00023157"/>
    </source>
</evidence>
<feature type="compositionally biased region" description="Gly residues" evidence="8">
    <location>
        <begin position="13"/>
        <end position="22"/>
    </location>
</feature>
<dbReference type="InterPro" id="IPR029058">
    <property type="entry name" value="AB_hydrolase_fold"/>
</dbReference>
<evidence type="ECO:0000313" key="10">
    <source>
        <dbReference type="Proteomes" id="UP001258945"/>
    </source>
</evidence>
<evidence type="ECO:0000256" key="4">
    <source>
        <dbReference type="ARBA" id="ARBA00022729"/>
    </source>
</evidence>
<accession>A0ABU3MHR6</accession>
<name>A0ABU3MHR6_9PROT</name>
<dbReference type="PANTHER" id="PTHR33938:SF15">
    <property type="entry name" value="FERULOYL ESTERASE B-RELATED"/>
    <property type="match status" value="1"/>
</dbReference>
<evidence type="ECO:0000256" key="6">
    <source>
        <dbReference type="ARBA" id="ARBA00022837"/>
    </source>
</evidence>
<keyword evidence="6" id="KW-0106">Calcium</keyword>
<evidence type="ECO:0000256" key="2">
    <source>
        <dbReference type="ARBA" id="ARBA00022487"/>
    </source>
</evidence>
<comment type="similarity">
    <text evidence="1">Belongs to the tannase family.</text>
</comment>
<dbReference type="InterPro" id="IPR011118">
    <property type="entry name" value="Tannase/feruloyl_esterase"/>
</dbReference>
<keyword evidence="2" id="KW-0719">Serine esterase</keyword>
<keyword evidence="7" id="KW-1015">Disulfide bond</keyword>
<evidence type="ECO:0000256" key="3">
    <source>
        <dbReference type="ARBA" id="ARBA00022723"/>
    </source>
</evidence>
<keyword evidence="3" id="KW-0479">Metal-binding</keyword>
<reference evidence="9 10" key="1">
    <citation type="journal article" date="2019" name="Microb. Pathog.">
        <title>Comparison of VITEK 2, MALDI-TOF MS, 16S rRNA gene sequencing, and whole-genome sequencing for identification of Roseomonas mucosa.</title>
        <authorList>
            <person name="Rudolph W.W."/>
            <person name="Gunzer F."/>
            <person name="Trauth M."/>
            <person name="Bunk B."/>
            <person name="Bigge R."/>
            <person name="Schrottner P."/>
        </authorList>
    </citation>
    <scope>NUCLEOTIDE SEQUENCE [LARGE SCALE GENOMIC DNA]</scope>
    <source>
        <strain evidence="9 10">DSM 103800</strain>
    </source>
</reference>
<dbReference type="EMBL" id="JAVVDO010000030">
    <property type="protein sequence ID" value="MDT8332533.1"/>
    <property type="molecule type" value="Genomic_DNA"/>
</dbReference>
<protein>
    <submittedName>
        <fullName evidence="9">Tannase/feruloyl esterase family alpha/beta hydrolase</fullName>
    </submittedName>
</protein>
<dbReference type="GO" id="GO:0016787">
    <property type="term" value="F:hydrolase activity"/>
    <property type="evidence" value="ECO:0007669"/>
    <property type="project" value="UniProtKB-KW"/>
</dbReference>
<keyword evidence="4" id="KW-0732">Signal</keyword>
<evidence type="ECO:0000256" key="5">
    <source>
        <dbReference type="ARBA" id="ARBA00022801"/>
    </source>
</evidence>
<evidence type="ECO:0000256" key="1">
    <source>
        <dbReference type="ARBA" id="ARBA00006249"/>
    </source>
</evidence>
<feature type="region of interest" description="Disordered" evidence="8">
    <location>
        <begin position="1"/>
        <end position="22"/>
    </location>
</feature>
<dbReference type="Proteomes" id="UP001258945">
    <property type="component" value="Unassembled WGS sequence"/>
</dbReference>
<keyword evidence="10" id="KW-1185">Reference proteome</keyword>
<organism evidence="9 10">
    <name type="scientific">Roseomonas gilardii</name>
    <dbReference type="NCBI Taxonomy" id="257708"/>
    <lineage>
        <taxon>Bacteria</taxon>
        <taxon>Pseudomonadati</taxon>
        <taxon>Pseudomonadota</taxon>
        <taxon>Alphaproteobacteria</taxon>
        <taxon>Acetobacterales</taxon>
        <taxon>Roseomonadaceae</taxon>
        <taxon>Roseomonas</taxon>
    </lineage>
</organism>
<evidence type="ECO:0000313" key="9">
    <source>
        <dbReference type="EMBL" id="MDT8332533.1"/>
    </source>
</evidence>
<sequence>MKNDMAAPETSEGPGGQTGSGKVGRTFLPGCLGVLLAGGVLALGATPATAADSATECVKLTGMAIPASAIALPTGGATVLSAQFVQTGETGGPGDSYCRVLGRITPDAATATTGTPEINFQLNLPARWNGKALQMGGGGYNGTVVTGTTSVSFTRSTPPLYQGYATYGSDSGHVGLSTSGDFGANAGALRNFAYEHLKKTHDAAFALIEAHYGRRPDRSYFGGASTGGREGMTVVQRFPADYDGVIANAPAIYFWGMRLIGVRIGQAAYGPSHGYVSTAKFDLLREAVLQACDAQDGAADGMVSDVASCRGRHDEILASLRCKPGANDTARCLTEPEIGTVRSIEDDLVLPYSLAYGVTRYPGYTLLQGADFARGLGMGSTAARAPVPNSAEHGYLYAQGDAYLRYFVTGDMSTDALEFDLAHPGRYQDRLVELSGLIGAMNPDTTAFQARGGKLIVLQGLADDAVSSNGTEAYYHDQVARYGQEKVDAFFRLYMVPGFGHGRGTFVPSWDAVGALDEWVTKGTTPGVLVGRDVNAATAGRARPLCPYPGYPRRQGEGDMNAAGSFACVSSQ</sequence>
<dbReference type="SUPFAM" id="SSF53474">
    <property type="entry name" value="alpha/beta-Hydrolases"/>
    <property type="match status" value="1"/>
</dbReference>
<dbReference type="Pfam" id="PF07519">
    <property type="entry name" value="Tannase"/>
    <property type="match status" value="1"/>
</dbReference>
<proteinExistence type="inferred from homology"/>
<comment type="caution">
    <text evidence="9">The sequence shown here is derived from an EMBL/GenBank/DDBJ whole genome shotgun (WGS) entry which is preliminary data.</text>
</comment>
<gene>
    <name evidence="9" type="ORF">RQ831_15850</name>
</gene>